<keyword evidence="8" id="KW-0791">Threonine biosynthesis</keyword>
<evidence type="ECO:0000259" key="13">
    <source>
        <dbReference type="Pfam" id="PF14821"/>
    </source>
</evidence>
<protein>
    <recommendedName>
        <fullName evidence="6 11">Threonine synthase</fullName>
        <ecNumber evidence="5 11">4.2.3.1</ecNumber>
    </recommendedName>
</protein>
<keyword evidence="14" id="KW-0456">Lyase</keyword>
<dbReference type="EC" id="4.2.3.1" evidence="5 11"/>
<organism evidence="14 15">
    <name type="scientific">Clostridium brassicae</name>
    <dbReference type="NCBI Taxonomy" id="2999072"/>
    <lineage>
        <taxon>Bacteria</taxon>
        <taxon>Bacillati</taxon>
        <taxon>Bacillota</taxon>
        <taxon>Clostridia</taxon>
        <taxon>Eubacteriales</taxon>
        <taxon>Clostridiaceae</taxon>
        <taxon>Clostridium</taxon>
    </lineage>
</organism>
<dbReference type="GO" id="GO:0004795">
    <property type="term" value="F:threonine synthase activity"/>
    <property type="evidence" value="ECO:0007669"/>
    <property type="project" value="UniProtKB-EC"/>
</dbReference>
<comment type="pathway">
    <text evidence="3">Amino-acid biosynthesis; L-threonine biosynthesis; L-threonine from L-aspartate: step 5/5.</text>
</comment>
<gene>
    <name evidence="14" type="primary">thrC</name>
    <name evidence="14" type="ORF">OW729_06125</name>
</gene>
<dbReference type="InterPro" id="IPR004450">
    <property type="entry name" value="Thr_synthase-like"/>
</dbReference>
<evidence type="ECO:0000256" key="7">
    <source>
        <dbReference type="ARBA" id="ARBA00022605"/>
    </source>
</evidence>
<dbReference type="Pfam" id="PF00291">
    <property type="entry name" value="PALP"/>
    <property type="match status" value="1"/>
</dbReference>
<evidence type="ECO:0000256" key="6">
    <source>
        <dbReference type="ARBA" id="ARBA00018679"/>
    </source>
</evidence>
<dbReference type="PANTHER" id="PTHR43515:SF1">
    <property type="entry name" value="THREONINE SYNTHASE-LIKE 1"/>
    <property type="match status" value="1"/>
</dbReference>
<accession>A0ABT4D7N9</accession>
<keyword evidence="9" id="KW-0663">Pyridoxal phosphate</keyword>
<reference evidence="14" key="1">
    <citation type="submission" date="2022-12" db="EMBL/GenBank/DDBJ databases">
        <title>Clostridium sp. nov., isolated from industrial wastewater.</title>
        <authorList>
            <person name="Jiayan W."/>
        </authorList>
    </citation>
    <scope>NUCLEOTIDE SEQUENCE</scope>
    <source>
        <strain evidence="14">ZC22-4</strain>
    </source>
</reference>
<evidence type="ECO:0000256" key="2">
    <source>
        <dbReference type="ARBA" id="ARBA00003648"/>
    </source>
</evidence>
<feature type="domain" description="Tryptophan synthase beta chain-like PALP" evidence="12">
    <location>
        <begin position="100"/>
        <end position="423"/>
    </location>
</feature>
<evidence type="ECO:0000313" key="15">
    <source>
        <dbReference type="Proteomes" id="UP001144612"/>
    </source>
</evidence>
<keyword evidence="7" id="KW-0028">Amino-acid biosynthesis</keyword>
<evidence type="ECO:0000256" key="10">
    <source>
        <dbReference type="ARBA" id="ARBA00049144"/>
    </source>
</evidence>
<dbReference type="InterPro" id="IPR001926">
    <property type="entry name" value="TrpB-like_PALP"/>
</dbReference>
<evidence type="ECO:0000256" key="9">
    <source>
        <dbReference type="ARBA" id="ARBA00022898"/>
    </source>
</evidence>
<name>A0ABT4D7N9_9CLOT</name>
<evidence type="ECO:0000256" key="5">
    <source>
        <dbReference type="ARBA" id="ARBA00013028"/>
    </source>
</evidence>
<dbReference type="RefSeq" id="WP_268060587.1">
    <property type="nucleotide sequence ID" value="NZ_JAPQFJ010000004.1"/>
</dbReference>
<comment type="function">
    <text evidence="2">Catalyzes the gamma-elimination of phosphate from L-phosphohomoserine and the beta-addition of water to produce L-threonine.</text>
</comment>
<dbReference type="Pfam" id="PF14821">
    <property type="entry name" value="Thr_synth_N"/>
    <property type="match status" value="1"/>
</dbReference>
<evidence type="ECO:0000256" key="8">
    <source>
        <dbReference type="ARBA" id="ARBA00022697"/>
    </source>
</evidence>
<dbReference type="SUPFAM" id="SSF53686">
    <property type="entry name" value="Tryptophan synthase beta subunit-like PLP-dependent enzymes"/>
    <property type="match status" value="1"/>
</dbReference>
<dbReference type="PANTHER" id="PTHR43515">
    <property type="entry name" value="THREONINE SYNTHASE-LIKE 1"/>
    <property type="match status" value="1"/>
</dbReference>
<dbReference type="PROSITE" id="PS00165">
    <property type="entry name" value="DEHYDRATASE_SER_THR"/>
    <property type="match status" value="1"/>
</dbReference>
<dbReference type="NCBIfam" id="TIGR00260">
    <property type="entry name" value="thrC"/>
    <property type="match status" value="1"/>
</dbReference>
<evidence type="ECO:0000256" key="3">
    <source>
        <dbReference type="ARBA" id="ARBA00004979"/>
    </source>
</evidence>
<dbReference type="Proteomes" id="UP001144612">
    <property type="component" value="Unassembled WGS sequence"/>
</dbReference>
<proteinExistence type="inferred from homology"/>
<evidence type="ECO:0000256" key="4">
    <source>
        <dbReference type="ARBA" id="ARBA00005517"/>
    </source>
</evidence>
<feature type="domain" description="Threonine synthase N-terminal" evidence="13">
    <location>
        <begin position="6"/>
        <end position="81"/>
    </location>
</feature>
<keyword evidence="15" id="KW-1185">Reference proteome</keyword>
<comment type="catalytic activity">
    <reaction evidence="10">
        <text>O-phospho-L-homoserine + H2O = L-threonine + phosphate</text>
        <dbReference type="Rhea" id="RHEA:10840"/>
        <dbReference type="ChEBI" id="CHEBI:15377"/>
        <dbReference type="ChEBI" id="CHEBI:43474"/>
        <dbReference type="ChEBI" id="CHEBI:57590"/>
        <dbReference type="ChEBI" id="CHEBI:57926"/>
        <dbReference type="EC" id="4.2.3.1"/>
    </reaction>
</comment>
<dbReference type="InterPro" id="IPR000634">
    <property type="entry name" value="Ser/Thr_deHydtase_PyrdxlP-BS"/>
</dbReference>
<comment type="similarity">
    <text evidence="4">Belongs to the threonine synthase family.</text>
</comment>
<sequence length="497" mass="56962">MNRIYYKSTRGNEKKVQSSEAILQGIAEDGGLFVPCETPKVEIDLNKLSKMNYKEVAYFVMSKFFTDFTEDELKSCINRAYDSKFDTEEIAPLTKVNDEFFLELYHGPTLAFKDMALSILPHLMTTSAKKLNLNKEIVILTATSGDTGKAALEGFTNIDGIKIVVFFPEQGVSQVQKYQMVTHKGNNTYVVAIKGNFDDAQSGVKEIFADNEFKEILEKNQYMFSSANSINIGRLIPQIVYYFYAYINLYKNNEIKEKEDINVVVPTGNFGNILAAYYAKQMGLPINKLLCASNDNKVLHDFIDTGIYDKNREFITTISPSMDILISSNLERLLYSLSRGNSLEINKLMKELKQNGKYKIEEDMKKSFQDFYGNHASEKETKDAIRKVYEESKYLIDTHTAVAYVVNEKYKKQQKDLRKTVIVSTASPYKFTNSVMNSIDDCYSDLDDFTLLEKMSELLNEEIPKNIKDLNKREVIHTVICEKNEMDNCIKKLLEIK</sequence>
<evidence type="ECO:0000259" key="12">
    <source>
        <dbReference type="Pfam" id="PF00291"/>
    </source>
</evidence>
<evidence type="ECO:0000256" key="1">
    <source>
        <dbReference type="ARBA" id="ARBA00001933"/>
    </source>
</evidence>
<dbReference type="InterPro" id="IPR036052">
    <property type="entry name" value="TrpB-like_PALP_sf"/>
</dbReference>
<evidence type="ECO:0000313" key="14">
    <source>
        <dbReference type="EMBL" id="MCY6958178.1"/>
    </source>
</evidence>
<comment type="cofactor">
    <cofactor evidence="1">
        <name>pyridoxal 5'-phosphate</name>
        <dbReference type="ChEBI" id="CHEBI:597326"/>
    </cofactor>
</comment>
<dbReference type="InterPro" id="IPR029144">
    <property type="entry name" value="Thr_synth_N"/>
</dbReference>
<evidence type="ECO:0000256" key="11">
    <source>
        <dbReference type="NCBIfam" id="TIGR00260"/>
    </source>
</evidence>
<dbReference type="Gene3D" id="3.40.50.1100">
    <property type="match status" value="2"/>
</dbReference>
<dbReference type="InterPro" id="IPR037158">
    <property type="entry name" value="Thr_synth_N_sf"/>
</dbReference>
<dbReference type="EMBL" id="JAPQFJ010000004">
    <property type="protein sequence ID" value="MCY6958178.1"/>
    <property type="molecule type" value="Genomic_DNA"/>
</dbReference>
<comment type="caution">
    <text evidence="14">The sequence shown here is derived from an EMBL/GenBank/DDBJ whole genome shotgun (WGS) entry which is preliminary data.</text>
</comment>
<dbReference type="CDD" id="cd01560">
    <property type="entry name" value="Thr-synth_2"/>
    <property type="match status" value="1"/>
</dbReference>
<dbReference type="Gene3D" id="3.90.1380.10">
    <property type="entry name" value="Threonine synthase, N-terminal domain"/>
    <property type="match status" value="1"/>
</dbReference>